<dbReference type="Pfam" id="PF18553">
    <property type="entry name" value="PheRS_DBD3"/>
    <property type="match status" value="1"/>
</dbReference>
<dbReference type="AlphaFoldDB" id="K8EZT3"/>
<dbReference type="GO" id="GO:0006432">
    <property type="term" value="P:phenylalanyl-tRNA aminoacylation"/>
    <property type="evidence" value="ECO:0007669"/>
    <property type="project" value="InterPro"/>
</dbReference>
<evidence type="ECO:0000256" key="2">
    <source>
        <dbReference type="ARBA" id="ARBA00004496"/>
    </source>
</evidence>
<dbReference type="STRING" id="41875.K8EZT3"/>
<keyword evidence="6" id="KW-0436">Ligase</keyword>
<evidence type="ECO:0000256" key="3">
    <source>
        <dbReference type="ARBA" id="ARBA00006703"/>
    </source>
</evidence>
<evidence type="ECO:0000256" key="10">
    <source>
        <dbReference type="ARBA" id="ARBA00022842"/>
    </source>
</evidence>
<evidence type="ECO:0000256" key="6">
    <source>
        <dbReference type="ARBA" id="ARBA00022598"/>
    </source>
</evidence>
<sequence>MGAKQSSQDDAGRENLDALKEEIERLRKALSEEEERKKKTREEDKKTSKTTSAPIQVDDRELEKRLLLQTQSDGEVDSASFASQHEVDPKRIVGIIKSLAASNVVVFSETDKNTLNLTEEAMSFIENGSPEARAFDFVKSKGKNGVSLPEFKKLEKTISEVGFKQAMQQKWLAMDKATNSVVAKVEEITDTCRTYLRMIKEGKKEEVPAKELDALIKKRKLAKVETWKEYAVKRGPEFALERKKLEHDLTKEMLANGAWKTATFKEYTLVPGAGNIPASGHVHPLLKVRRAFREIFLQLGFSEMPTNNFVESGFWNFDTLIQPQQHPARDAHDTFFMKTPAKANFAPEEYVEKVKKMHEVGGHGSVGHNYAWKREEADKNILRTHTTAVSARMLHKLAEDGFKPCKLFSIDRVFRNEAVDRTHLAEFHQVEGVVCDKGLTLGDLIGVIRQFFAQLGMTQVRFKPAFNPYTEPSMEIFAFHPMLGKWVEVGNSGMFRPEMLLPMGLPEDVSVIAWGLSLERPTMIMFGIDNIRDLFGSKMQLQSVKNNQLCPLGLEK</sequence>
<dbReference type="PROSITE" id="PS50862">
    <property type="entry name" value="AA_TRNA_LIGASE_II"/>
    <property type="match status" value="1"/>
</dbReference>
<proteinExistence type="inferred from homology"/>
<protein>
    <recommendedName>
        <fullName evidence="4">phenylalanine--tRNA ligase</fullName>
        <ecNumber evidence="4">6.1.1.20</ecNumber>
    </recommendedName>
    <alternativeName>
        <fullName evidence="13">Phenylalanyl-tRNA synthetase alpha subunit</fullName>
    </alternativeName>
</protein>
<dbReference type="Gene3D" id="3.30.1370.240">
    <property type="match status" value="1"/>
</dbReference>
<evidence type="ECO:0000259" key="15">
    <source>
        <dbReference type="PROSITE" id="PS50862"/>
    </source>
</evidence>
<evidence type="ECO:0000256" key="13">
    <source>
        <dbReference type="ARBA" id="ARBA00030612"/>
    </source>
</evidence>
<dbReference type="OrthoDB" id="238316at2759"/>
<evidence type="ECO:0000256" key="14">
    <source>
        <dbReference type="SAM" id="MobiDB-lite"/>
    </source>
</evidence>
<dbReference type="NCBIfam" id="NF003210">
    <property type="entry name" value="PRK04172.1"/>
    <property type="match status" value="1"/>
</dbReference>
<dbReference type="KEGG" id="bpg:Bathy10g02710"/>
<reference evidence="16 17" key="1">
    <citation type="submission" date="2011-10" db="EMBL/GenBank/DDBJ databases">
        <authorList>
            <person name="Genoscope - CEA"/>
        </authorList>
    </citation>
    <scope>NUCLEOTIDE SEQUENCE [LARGE SCALE GENOMIC DNA]</scope>
    <source>
        <strain evidence="16 17">RCC 1105</strain>
    </source>
</reference>
<organism evidence="16 17">
    <name type="scientific">Bathycoccus prasinos</name>
    <dbReference type="NCBI Taxonomy" id="41875"/>
    <lineage>
        <taxon>Eukaryota</taxon>
        <taxon>Viridiplantae</taxon>
        <taxon>Chlorophyta</taxon>
        <taxon>Mamiellophyceae</taxon>
        <taxon>Mamiellales</taxon>
        <taxon>Bathycoccaceae</taxon>
        <taxon>Bathycoccus</taxon>
    </lineage>
</organism>
<feature type="domain" description="Aminoacyl-transfer RNA synthetases class-II family profile" evidence="15">
    <location>
        <begin position="287"/>
        <end position="551"/>
    </location>
</feature>
<evidence type="ECO:0000256" key="1">
    <source>
        <dbReference type="ARBA" id="ARBA00001946"/>
    </source>
</evidence>
<name>K8EZT3_9CHLO</name>
<dbReference type="GO" id="GO:0004826">
    <property type="term" value="F:phenylalanine-tRNA ligase activity"/>
    <property type="evidence" value="ECO:0007669"/>
    <property type="project" value="UniProtKB-EC"/>
</dbReference>
<dbReference type="InterPro" id="IPR006195">
    <property type="entry name" value="aa-tRNA-synth_II"/>
</dbReference>
<evidence type="ECO:0000313" key="17">
    <source>
        <dbReference type="Proteomes" id="UP000198341"/>
    </source>
</evidence>
<evidence type="ECO:0000256" key="4">
    <source>
        <dbReference type="ARBA" id="ARBA00012814"/>
    </source>
</evidence>
<dbReference type="InterPro" id="IPR040724">
    <property type="entry name" value="PheRS_DBD1"/>
</dbReference>
<keyword evidence="10" id="KW-0460">Magnesium</keyword>
<keyword evidence="11" id="KW-0648">Protein biosynthesis</keyword>
<evidence type="ECO:0000256" key="11">
    <source>
        <dbReference type="ARBA" id="ARBA00022917"/>
    </source>
</evidence>
<dbReference type="InterPro" id="IPR002319">
    <property type="entry name" value="Phenylalanyl-tRNA_Synthase"/>
</dbReference>
<dbReference type="EC" id="6.1.1.20" evidence="4"/>
<comment type="subcellular location">
    <subcellularLocation>
        <location evidence="2">Cytoplasm</location>
    </subcellularLocation>
</comment>
<comment type="cofactor">
    <cofactor evidence="1">
        <name>Mg(2+)</name>
        <dbReference type="ChEBI" id="CHEBI:18420"/>
    </cofactor>
</comment>
<comment type="similarity">
    <text evidence="3">Belongs to the class-II aminoacyl-tRNA synthetase family. Phe-tRNA synthetase alpha subunit type 2 subfamily.</text>
</comment>
<dbReference type="GO" id="GO:0000049">
    <property type="term" value="F:tRNA binding"/>
    <property type="evidence" value="ECO:0007669"/>
    <property type="project" value="InterPro"/>
</dbReference>
<dbReference type="SUPFAM" id="SSF55681">
    <property type="entry name" value="Class II aaRS and biotin synthetases"/>
    <property type="match status" value="1"/>
</dbReference>
<dbReference type="GO" id="GO:0009328">
    <property type="term" value="C:phenylalanine-tRNA ligase complex"/>
    <property type="evidence" value="ECO:0007669"/>
    <property type="project" value="TreeGrafter"/>
</dbReference>
<dbReference type="Gene3D" id="1.10.10.2320">
    <property type="match status" value="1"/>
</dbReference>
<dbReference type="InterPro" id="IPR040725">
    <property type="entry name" value="PheRS_DBD3"/>
</dbReference>
<evidence type="ECO:0000256" key="7">
    <source>
        <dbReference type="ARBA" id="ARBA00022723"/>
    </source>
</evidence>
<dbReference type="GO" id="GO:0046872">
    <property type="term" value="F:metal ion binding"/>
    <property type="evidence" value="ECO:0007669"/>
    <property type="project" value="UniProtKB-KW"/>
</dbReference>
<dbReference type="NCBIfam" id="TIGR00468">
    <property type="entry name" value="pheS"/>
    <property type="match status" value="1"/>
</dbReference>
<evidence type="ECO:0000256" key="9">
    <source>
        <dbReference type="ARBA" id="ARBA00022840"/>
    </source>
</evidence>
<dbReference type="RefSeq" id="XP_007510482.1">
    <property type="nucleotide sequence ID" value="XM_007510420.1"/>
</dbReference>
<evidence type="ECO:0000256" key="8">
    <source>
        <dbReference type="ARBA" id="ARBA00022741"/>
    </source>
</evidence>
<keyword evidence="5" id="KW-0963">Cytoplasm</keyword>
<evidence type="ECO:0000256" key="5">
    <source>
        <dbReference type="ARBA" id="ARBA00022490"/>
    </source>
</evidence>
<keyword evidence="17" id="KW-1185">Reference proteome</keyword>
<dbReference type="Proteomes" id="UP000198341">
    <property type="component" value="Chromosome 10"/>
</dbReference>
<dbReference type="InterPro" id="IPR004529">
    <property type="entry name" value="Phe-tRNA-synth_IIc_asu"/>
</dbReference>
<dbReference type="Pfam" id="PF18552">
    <property type="entry name" value="PheRS_DBD1"/>
    <property type="match status" value="1"/>
</dbReference>
<dbReference type="Gene3D" id="3.30.930.10">
    <property type="entry name" value="Bira Bifunctional Protein, Domain 2"/>
    <property type="match status" value="1"/>
</dbReference>
<dbReference type="GO" id="GO:0005524">
    <property type="term" value="F:ATP binding"/>
    <property type="evidence" value="ECO:0007669"/>
    <property type="project" value="UniProtKB-KW"/>
</dbReference>
<dbReference type="CDD" id="cd00496">
    <property type="entry name" value="PheRS_alpha_core"/>
    <property type="match status" value="1"/>
</dbReference>
<dbReference type="eggNOG" id="KOG2784">
    <property type="taxonomic scope" value="Eukaryota"/>
</dbReference>
<accession>K8EZT3</accession>
<dbReference type="FunFam" id="3.30.930.10:FF:000178">
    <property type="entry name" value="Phenylalanyl-tRNA synthetase subunit alpha"/>
    <property type="match status" value="1"/>
</dbReference>
<dbReference type="Pfam" id="PF01409">
    <property type="entry name" value="tRNA-synt_2d"/>
    <property type="match status" value="1"/>
</dbReference>
<keyword evidence="7" id="KW-0479">Metal-binding</keyword>
<keyword evidence="8" id="KW-0547">Nucleotide-binding</keyword>
<dbReference type="GO" id="GO:0005829">
    <property type="term" value="C:cytosol"/>
    <property type="evidence" value="ECO:0007669"/>
    <property type="project" value="TreeGrafter"/>
</dbReference>
<dbReference type="EMBL" id="FO082269">
    <property type="protein sequence ID" value="CCO18015.1"/>
    <property type="molecule type" value="Genomic_DNA"/>
</dbReference>
<keyword evidence="9" id="KW-0067">ATP-binding</keyword>
<dbReference type="Gene3D" id="1.10.10.2330">
    <property type="match status" value="1"/>
</dbReference>
<gene>
    <name evidence="16" type="ordered locus">Bathy10g02710</name>
</gene>
<dbReference type="GeneID" id="19013346"/>
<dbReference type="PANTHER" id="PTHR11538:SF40">
    <property type="entry name" value="PHENYLALANINE--TRNA LIGASE ALPHA SUBUNIT"/>
    <property type="match status" value="1"/>
</dbReference>
<feature type="region of interest" description="Disordered" evidence="14">
    <location>
        <begin position="1"/>
        <end position="62"/>
    </location>
</feature>
<dbReference type="InterPro" id="IPR045864">
    <property type="entry name" value="aa-tRNA-synth_II/BPL/LPL"/>
</dbReference>
<evidence type="ECO:0000313" key="16">
    <source>
        <dbReference type="EMBL" id="CCO18015.1"/>
    </source>
</evidence>
<dbReference type="PANTHER" id="PTHR11538">
    <property type="entry name" value="PHENYLALANYL-TRNA SYNTHETASE"/>
    <property type="match status" value="1"/>
</dbReference>
<keyword evidence="12" id="KW-0030">Aminoacyl-tRNA synthetase</keyword>
<evidence type="ECO:0000256" key="12">
    <source>
        <dbReference type="ARBA" id="ARBA00023146"/>
    </source>
</evidence>
<feature type="compositionally biased region" description="Basic and acidic residues" evidence="14">
    <location>
        <begin position="10"/>
        <end position="47"/>
    </location>
</feature>